<organism evidence="2 3">
    <name type="scientific">Luteimicrobium album</name>
    <dbReference type="NCBI Taxonomy" id="1054550"/>
    <lineage>
        <taxon>Bacteria</taxon>
        <taxon>Bacillati</taxon>
        <taxon>Actinomycetota</taxon>
        <taxon>Actinomycetes</taxon>
        <taxon>Micrococcales</taxon>
        <taxon>Luteimicrobium</taxon>
    </lineage>
</organism>
<keyword evidence="1" id="KW-1133">Transmembrane helix</keyword>
<keyword evidence="3" id="KW-1185">Reference proteome</keyword>
<evidence type="ECO:0000313" key="2">
    <source>
        <dbReference type="EMBL" id="GMA22771.1"/>
    </source>
</evidence>
<accession>A0ABQ6HXM1</accession>
<keyword evidence="1" id="KW-0472">Membrane</keyword>
<evidence type="ECO:0000256" key="1">
    <source>
        <dbReference type="SAM" id="Phobius"/>
    </source>
</evidence>
<gene>
    <name evidence="2" type="ORF">GCM10025864_05300</name>
</gene>
<dbReference type="EMBL" id="BSUK01000001">
    <property type="protein sequence ID" value="GMA22771.1"/>
    <property type="molecule type" value="Genomic_DNA"/>
</dbReference>
<protein>
    <submittedName>
        <fullName evidence="2">Uncharacterized protein</fullName>
    </submittedName>
</protein>
<feature type="transmembrane region" description="Helical" evidence="1">
    <location>
        <begin position="72"/>
        <end position="91"/>
    </location>
</feature>
<keyword evidence="1" id="KW-0812">Transmembrane</keyword>
<feature type="transmembrane region" description="Helical" evidence="1">
    <location>
        <begin position="32"/>
        <end position="52"/>
    </location>
</feature>
<reference evidence="3" key="1">
    <citation type="journal article" date="2019" name="Int. J. Syst. Evol. Microbiol.">
        <title>The Global Catalogue of Microorganisms (GCM) 10K type strain sequencing project: providing services to taxonomists for standard genome sequencing and annotation.</title>
        <authorList>
            <consortium name="The Broad Institute Genomics Platform"/>
            <consortium name="The Broad Institute Genome Sequencing Center for Infectious Disease"/>
            <person name="Wu L."/>
            <person name="Ma J."/>
        </authorList>
    </citation>
    <scope>NUCLEOTIDE SEQUENCE [LARGE SCALE GENOMIC DNA]</scope>
    <source>
        <strain evidence="3">NBRC 106348</strain>
    </source>
</reference>
<dbReference type="Proteomes" id="UP001157091">
    <property type="component" value="Unassembled WGS sequence"/>
</dbReference>
<feature type="transmembrane region" description="Helical" evidence="1">
    <location>
        <begin position="130"/>
        <end position="149"/>
    </location>
</feature>
<comment type="caution">
    <text evidence="2">The sequence shown here is derived from an EMBL/GenBank/DDBJ whole genome shotgun (WGS) entry which is preliminary data.</text>
</comment>
<name>A0ABQ6HXM1_9MICO</name>
<evidence type="ECO:0000313" key="3">
    <source>
        <dbReference type="Proteomes" id="UP001157091"/>
    </source>
</evidence>
<sequence>MVVVAIVWSTLVDDSDALTAAEASSIASLSQAVVLSALVAAVLLLVLLPPAGERLGLVAAAVIAGFDDGAPRLAWCVVTALLAVLVVLRVHQRALQRTAGRAAPVGTVAWRRPEVDGEARSVLLAFDQRWVGLAGAALVVAAIGGGLYVHDVVAVQSFRGPPRYHQLS</sequence>
<proteinExistence type="predicted"/>